<dbReference type="Gene3D" id="3.50.50.60">
    <property type="entry name" value="FAD/NAD(P)-binding domain"/>
    <property type="match status" value="1"/>
</dbReference>
<comment type="caution">
    <text evidence="6">The sequence shown here is derived from an EMBL/GenBank/DDBJ whole genome shotgun (WGS) entry which is preliminary data.</text>
</comment>
<dbReference type="InterPro" id="IPR036188">
    <property type="entry name" value="FAD/NAD-bd_sf"/>
</dbReference>
<dbReference type="GO" id="GO:0004497">
    <property type="term" value="F:monooxygenase activity"/>
    <property type="evidence" value="ECO:0007669"/>
    <property type="project" value="InterPro"/>
</dbReference>
<dbReference type="EMBL" id="JAAAID010000586">
    <property type="protein sequence ID" value="KAG0015884.1"/>
    <property type="molecule type" value="Genomic_DNA"/>
</dbReference>
<evidence type="ECO:0000256" key="2">
    <source>
        <dbReference type="ARBA" id="ARBA00022630"/>
    </source>
</evidence>
<keyword evidence="7" id="KW-1185">Reference proteome</keyword>
<keyword evidence="2" id="KW-0285">Flavoprotein</keyword>
<dbReference type="AlphaFoldDB" id="A0A9P6MWB1"/>
<evidence type="ECO:0000259" key="5">
    <source>
        <dbReference type="Pfam" id="PF01494"/>
    </source>
</evidence>
<protein>
    <recommendedName>
        <fullName evidence="5">FAD-binding domain-containing protein</fullName>
    </recommendedName>
</protein>
<dbReference type="Proteomes" id="UP000703661">
    <property type="component" value="Unassembled WGS sequence"/>
</dbReference>
<comment type="similarity">
    <text evidence="1">Belongs to the paxM FAD-dependent monooxygenase family.</text>
</comment>
<evidence type="ECO:0000256" key="1">
    <source>
        <dbReference type="ARBA" id="ARBA00007992"/>
    </source>
</evidence>
<sequence length="337" mass="37084">MPGPVDTPIPTVLIVGAGLGGLMLGAILESTDISYHILERATELRPLGSAIALSGNILPAFEQLGIYEELRNASLPHISTDMVPAHKISMGKKVLRTKENDNKVAVYCSDNTIYEYSVLVGADGVYSAVRQNMYKQLEEDGNLPSRDKDAFSIGFITMVGISHPPDPAKYPELNDDNRTHFRLVIGENNDSVKSVDSMLKQFQDFPCGFGGTMKDIFDVTPRELICKVFLEEKLLPGAGQGAVMAMKDAVVLANCIYNMRDESDKSINAAFNSYHRQRHREADEIIKGSNIMTKIMFGHASIEQTPNQLAPLVENRGLGYIIPQDGRKDAEKKSHSV</sequence>
<reference evidence="6" key="1">
    <citation type="journal article" date="2020" name="Fungal Divers.">
        <title>Resolving the Mortierellaceae phylogeny through synthesis of multi-gene phylogenetics and phylogenomics.</title>
        <authorList>
            <person name="Vandepol N."/>
            <person name="Liber J."/>
            <person name="Desiro A."/>
            <person name="Na H."/>
            <person name="Kennedy M."/>
            <person name="Barry K."/>
            <person name="Grigoriev I.V."/>
            <person name="Miller A.N."/>
            <person name="O'Donnell K."/>
            <person name="Stajich J.E."/>
            <person name="Bonito G."/>
        </authorList>
    </citation>
    <scope>NUCLEOTIDE SEQUENCE</scope>
    <source>
        <strain evidence="6">NRRL 2769</strain>
    </source>
</reference>
<dbReference type="PANTHER" id="PTHR47356:SF2">
    <property type="entry name" value="FAD-BINDING DOMAIN-CONTAINING PROTEIN-RELATED"/>
    <property type="match status" value="1"/>
</dbReference>
<dbReference type="InterPro" id="IPR050562">
    <property type="entry name" value="FAD_mOase_fung"/>
</dbReference>
<proteinExistence type="inferred from homology"/>
<evidence type="ECO:0000256" key="4">
    <source>
        <dbReference type="ARBA" id="ARBA00023002"/>
    </source>
</evidence>
<feature type="domain" description="FAD-binding" evidence="5">
    <location>
        <begin position="11"/>
        <end position="78"/>
    </location>
</feature>
<evidence type="ECO:0000256" key="3">
    <source>
        <dbReference type="ARBA" id="ARBA00022827"/>
    </source>
</evidence>
<dbReference type="PANTHER" id="PTHR47356">
    <property type="entry name" value="FAD-DEPENDENT MONOOXYGENASE ASQG-RELATED"/>
    <property type="match status" value="1"/>
</dbReference>
<dbReference type="SUPFAM" id="SSF51905">
    <property type="entry name" value="FAD/NAD(P)-binding domain"/>
    <property type="match status" value="1"/>
</dbReference>
<name>A0A9P6MWB1_9FUNG</name>
<keyword evidence="3" id="KW-0274">FAD</keyword>
<dbReference type="GO" id="GO:0071949">
    <property type="term" value="F:FAD binding"/>
    <property type="evidence" value="ECO:0007669"/>
    <property type="project" value="InterPro"/>
</dbReference>
<dbReference type="Pfam" id="PF01494">
    <property type="entry name" value="FAD_binding_3"/>
    <property type="match status" value="1"/>
</dbReference>
<gene>
    <name evidence="6" type="ORF">BGZ80_009572</name>
</gene>
<evidence type="ECO:0000313" key="6">
    <source>
        <dbReference type="EMBL" id="KAG0015884.1"/>
    </source>
</evidence>
<evidence type="ECO:0000313" key="7">
    <source>
        <dbReference type="Proteomes" id="UP000703661"/>
    </source>
</evidence>
<accession>A0A9P6MWB1</accession>
<organism evidence="6 7">
    <name type="scientific">Entomortierella chlamydospora</name>
    <dbReference type="NCBI Taxonomy" id="101097"/>
    <lineage>
        <taxon>Eukaryota</taxon>
        <taxon>Fungi</taxon>
        <taxon>Fungi incertae sedis</taxon>
        <taxon>Mucoromycota</taxon>
        <taxon>Mortierellomycotina</taxon>
        <taxon>Mortierellomycetes</taxon>
        <taxon>Mortierellales</taxon>
        <taxon>Mortierellaceae</taxon>
        <taxon>Entomortierella</taxon>
    </lineage>
</organism>
<dbReference type="InterPro" id="IPR002938">
    <property type="entry name" value="FAD-bd"/>
</dbReference>
<keyword evidence="4" id="KW-0560">Oxidoreductase</keyword>